<dbReference type="AlphaFoldDB" id="A0A484F4L3"/>
<feature type="transmembrane region" description="Helical" evidence="1">
    <location>
        <begin position="36"/>
        <end position="53"/>
    </location>
</feature>
<keyword evidence="1" id="KW-0812">Transmembrane</keyword>
<dbReference type="Proteomes" id="UP000294855">
    <property type="component" value="Unassembled WGS sequence"/>
</dbReference>
<dbReference type="EMBL" id="SNYS01000009">
    <property type="protein sequence ID" value="TDQ68205.1"/>
    <property type="molecule type" value="Genomic_DNA"/>
</dbReference>
<name>A0A484F4L3_9EURY</name>
<evidence type="ECO:0000313" key="3">
    <source>
        <dbReference type="Proteomes" id="UP000294855"/>
    </source>
</evidence>
<feature type="transmembrane region" description="Helical" evidence="1">
    <location>
        <begin position="7"/>
        <end position="30"/>
    </location>
</feature>
<accession>A0A484F4L3</accession>
<dbReference type="RefSeq" id="WP_133517598.1">
    <property type="nucleotide sequence ID" value="NZ_JAHDUW010000004.1"/>
</dbReference>
<sequence>MKDFYKTFTAIGWILLIISVIQIFLLPIFIFPLPILYIPTAIVFVIAALIKKMETAFPSYLNNDKESVIYNLKIVSYLLYIAAALPLILGIYNYMNLDHAPSFFGSLINILGLALTIISVIALFIAGFVLKLLNYGTRNVHAYAVGYTVYQDSEYSGDYNDETDYQEESEN</sequence>
<organism evidence="2 3">
    <name type="scientific">Methanimicrococcus blatticola</name>
    <dbReference type="NCBI Taxonomy" id="91560"/>
    <lineage>
        <taxon>Archaea</taxon>
        <taxon>Methanobacteriati</taxon>
        <taxon>Methanobacteriota</taxon>
        <taxon>Stenosarchaea group</taxon>
        <taxon>Methanomicrobia</taxon>
        <taxon>Methanosarcinales</taxon>
        <taxon>Methanosarcinaceae</taxon>
        <taxon>Methanimicrococcus</taxon>
    </lineage>
</organism>
<keyword evidence="3" id="KW-1185">Reference proteome</keyword>
<comment type="caution">
    <text evidence="2">The sequence shown here is derived from an EMBL/GenBank/DDBJ whole genome shotgun (WGS) entry which is preliminary data.</text>
</comment>
<feature type="transmembrane region" description="Helical" evidence="1">
    <location>
        <begin position="107"/>
        <end position="130"/>
    </location>
</feature>
<keyword evidence="1" id="KW-1133">Transmembrane helix</keyword>
<protein>
    <submittedName>
        <fullName evidence="2">Uncharacterized protein</fullName>
    </submittedName>
</protein>
<feature type="transmembrane region" description="Helical" evidence="1">
    <location>
        <begin position="74"/>
        <end position="95"/>
    </location>
</feature>
<evidence type="ECO:0000313" key="2">
    <source>
        <dbReference type="EMBL" id="TDQ68205.1"/>
    </source>
</evidence>
<reference evidence="2 3" key="1">
    <citation type="submission" date="2019-03" db="EMBL/GenBank/DDBJ databases">
        <title>Genomic Encyclopedia of Type Strains, Phase IV (KMG-IV): sequencing the most valuable type-strain genomes for metagenomic binning, comparative biology and taxonomic classification.</title>
        <authorList>
            <person name="Goeker M."/>
        </authorList>
    </citation>
    <scope>NUCLEOTIDE SEQUENCE [LARGE SCALE GENOMIC DNA]</scope>
    <source>
        <strain evidence="2 3">DSM 13328</strain>
    </source>
</reference>
<keyword evidence="1" id="KW-0472">Membrane</keyword>
<proteinExistence type="predicted"/>
<evidence type="ECO:0000256" key="1">
    <source>
        <dbReference type="SAM" id="Phobius"/>
    </source>
</evidence>
<gene>
    <name evidence="2" type="ORF">C7391_1143</name>
</gene>